<dbReference type="SUPFAM" id="SSF109854">
    <property type="entry name" value="DinB/YfiT-like putative metalloenzymes"/>
    <property type="match status" value="1"/>
</dbReference>
<keyword evidence="3" id="KW-1185">Reference proteome</keyword>
<dbReference type="InterPro" id="IPR034660">
    <property type="entry name" value="DinB/YfiT-like"/>
</dbReference>
<dbReference type="Proteomes" id="UP001595912">
    <property type="component" value="Unassembled WGS sequence"/>
</dbReference>
<name>A0ABV9WIK9_9ACTN</name>
<accession>A0ABV9WIK9</accession>
<evidence type="ECO:0000313" key="2">
    <source>
        <dbReference type="EMBL" id="MFC5007418.1"/>
    </source>
</evidence>
<evidence type="ECO:0000313" key="3">
    <source>
        <dbReference type="Proteomes" id="UP001595912"/>
    </source>
</evidence>
<dbReference type="NCBIfam" id="TIGR03083">
    <property type="entry name" value="maleylpyruvate isomerase family mycothiol-dependent enzyme"/>
    <property type="match status" value="1"/>
</dbReference>
<organism evidence="2 3">
    <name type="scientific">Dactylosporangium cerinum</name>
    <dbReference type="NCBI Taxonomy" id="1434730"/>
    <lineage>
        <taxon>Bacteria</taxon>
        <taxon>Bacillati</taxon>
        <taxon>Actinomycetota</taxon>
        <taxon>Actinomycetes</taxon>
        <taxon>Micromonosporales</taxon>
        <taxon>Micromonosporaceae</taxon>
        <taxon>Dactylosporangium</taxon>
    </lineage>
</organism>
<evidence type="ECO:0000259" key="1">
    <source>
        <dbReference type="Pfam" id="PF11716"/>
    </source>
</evidence>
<dbReference type="Pfam" id="PF11716">
    <property type="entry name" value="MDMPI_N"/>
    <property type="match status" value="1"/>
</dbReference>
<sequence>MTSGPVRLLGYAIRYAAESVDAVVPGSESLPTPCEGWDLRTLLSHLNDSVDELRRAVASEPGDRDPAGAPVARPASTFRSQARLLLQSCAETGGAGRRIAVGDQSLAIGWVVVTAAGEIAVHGWDVSVACGVPRSIPDPLALGLLSLLQLVVTDATRPPLFGPEIPVSPLASPSDQLVAFLGRRPVPVSSGRVNGGAAFP</sequence>
<comment type="caution">
    <text evidence="2">The sequence shown here is derived from an EMBL/GenBank/DDBJ whole genome shotgun (WGS) entry which is preliminary data.</text>
</comment>
<dbReference type="InterPro" id="IPR024344">
    <property type="entry name" value="MDMPI_metal-binding"/>
</dbReference>
<reference evidence="3" key="1">
    <citation type="journal article" date="2019" name="Int. J. Syst. Evol. Microbiol.">
        <title>The Global Catalogue of Microorganisms (GCM) 10K type strain sequencing project: providing services to taxonomists for standard genome sequencing and annotation.</title>
        <authorList>
            <consortium name="The Broad Institute Genomics Platform"/>
            <consortium name="The Broad Institute Genome Sequencing Center for Infectious Disease"/>
            <person name="Wu L."/>
            <person name="Ma J."/>
        </authorList>
    </citation>
    <scope>NUCLEOTIDE SEQUENCE [LARGE SCALE GENOMIC DNA]</scope>
    <source>
        <strain evidence="3">CGMCC 4.7152</strain>
    </source>
</reference>
<protein>
    <submittedName>
        <fullName evidence="2">TIGR03086 family metal-binding protein</fullName>
    </submittedName>
</protein>
<dbReference type="Gene3D" id="1.20.120.450">
    <property type="entry name" value="dinb family like domain"/>
    <property type="match status" value="1"/>
</dbReference>
<gene>
    <name evidence="2" type="ORF">ACFPIJ_57610</name>
</gene>
<feature type="domain" description="Mycothiol-dependent maleylpyruvate isomerase metal-binding" evidence="1">
    <location>
        <begin position="14"/>
        <end position="126"/>
    </location>
</feature>
<dbReference type="RefSeq" id="WP_380128083.1">
    <property type="nucleotide sequence ID" value="NZ_JBHSIU010000124.1"/>
</dbReference>
<dbReference type="EMBL" id="JBHSIU010000124">
    <property type="protein sequence ID" value="MFC5007418.1"/>
    <property type="molecule type" value="Genomic_DNA"/>
</dbReference>
<dbReference type="InterPro" id="IPR017517">
    <property type="entry name" value="Maleyloyr_isom"/>
</dbReference>
<proteinExistence type="predicted"/>
<dbReference type="NCBIfam" id="TIGR03086">
    <property type="entry name" value="TIGR03086 family metal-binding protein"/>
    <property type="match status" value="1"/>
</dbReference>
<dbReference type="InterPro" id="IPR017520">
    <property type="entry name" value="CHP03086"/>
</dbReference>